<evidence type="ECO:0000256" key="4">
    <source>
        <dbReference type="ARBA" id="ARBA00010609"/>
    </source>
</evidence>
<dbReference type="CDD" id="cd13897">
    <property type="entry name" value="CuRO_3_LCC_plant"/>
    <property type="match status" value="1"/>
</dbReference>
<dbReference type="CDD" id="cd13875">
    <property type="entry name" value="CuRO_2_LCC_plant"/>
    <property type="match status" value="1"/>
</dbReference>
<dbReference type="InterPro" id="IPR002355">
    <property type="entry name" value="Cu_oxidase_Cu_BS"/>
</dbReference>
<keyword evidence="11" id="KW-0186">Copper</keyword>
<comment type="caution">
    <text evidence="18">The sequence shown here is derived from an EMBL/GenBank/DDBJ whole genome shotgun (WGS) entry which is preliminary data.</text>
</comment>
<comment type="subcellular location">
    <subcellularLocation>
        <location evidence="3">Secreted</location>
        <location evidence="3">Extracellular space</location>
        <location evidence="3">Apoplast</location>
    </subcellularLocation>
</comment>
<evidence type="ECO:0000256" key="10">
    <source>
        <dbReference type="ARBA" id="ARBA00023002"/>
    </source>
</evidence>
<keyword evidence="10" id="KW-0560">Oxidoreductase</keyword>
<dbReference type="InterPro" id="IPR011706">
    <property type="entry name" value="Cu-oxidase_C"/>
</dbReference>
<evidence type="ECO:0000256" key="7">
    <source>
        <dbReference type="ARBA" id="ARBA00022525"/>
    </source>
</evidence>
<keyword evidence="9" id="KW-0677">Repeat</keyword>
<dbReference type="GO" id="GO:0048046">
    <property type="term" value="C:apoplast"/>
    <property type="evidence" value="ECO:0007669"/>
    <property type="project" value="UniProtKB-SubCell"/>
</dbReference>
<dbReference type="AlphaFoldDB" id="A0A6A6LCX3"/>
<evidence type="ECO:0000259" key="15">
    <source>
        <dbReference type="Pfam" id="PF00394"/>
    </source>
</evidence>
<evidence type="ECO:0000259" key="17">
    <source>
        <dbReference type="Pfam" id="PF07732"/>
    </source>
</evidence>
<evidence type="ECO:0000256" key="11">
    <source>
        <dbReference type="ARBA" id="ARBA00023008"/>
    </source>
</evidence>
<keyword evidence="12" id="KW-0325">Glycoprotein</keyword>
<dbReference type="PROSITE" id="PS00079">
    <property type="entry name" value="MULTICOPPER_OXIDASE1"/>
    <property type="match status" value="1"/>
</dbReference>
<dbReference type="InterPro" id="IPR034288">
    <property type="entry name" value="CuRO_1_LCC"/>
</dbReference>
<feature type="region of interest" description="Disordered" evidence="14">
    <location>
        <begin position="583"/>
        <end position="621"/>
    </location>
</feature>
<dbReference type="Gene3D" id="2.60.40.420">
    <property type="entry name" value="Cupredoxins - blue copper proteins"/>
    <property type="match status" value="3"/>
</dbReference>
<dbReference type="Pfam" id="PF07731">
    <property type="entry name" value="Cu-oxidase_2"/>
    <property type="match status" value="1"/>
</dbReference>
<evidence type="ECO:0000256" key="1">
    <source>
        <dbReference type="ARBA" id="ARBA00000349"/>
    </source>
</evidence>
<dbReference type="EC" id="1.10.3.2" evidence="5"/>
<evidence type="ECO:0000256" key="13">
    <source>
        <dbReference type="ARBA" id="ARBA00023185"/>
    </source>
</evidence>
<dbReference type="InterPro" id="IPR034289">
    <property type="entry name" value="CuRO_3_LCC"/>
</dbReference>
<comment type="catalytic activity">
    <reaction evidence="1">
        <text>4 hydroquinone + O2 = 4 benzosemiquinone + 2 H2O</text>
        <dbReference type="Rhea" id="RHEA:11276"/>
        <dbReference type="ChEBI" id="CHEBI:15377"/>
        <dbReference type="ChEBI" id="CHEBI:15379"/>
        <dbReference type="ChEBI" id="CHEBI:17594"/>
        <dbReference type="ChEBI" id="CHEBI:17977"/>
        <dbReference type="EC" id="1.10.3.2"/>
    </reaction>
</comment>
<evidence type="ECO:0000313" key="18">
    <source>
        <dbReference type="EMBL" id="KAF2297469.1"/>
    </source>
</evidence>
<name>A0A6A6LCX3_HEVBR</name>
<feature type="domain" description="Plastocyanin-like" evidence="17">
    <location>
        <begin position="38"/>
        <end position="150"/>
    </location>
</feature>
<dbReference type="Pfam" id="PF00394">
    <property type="entry name" value="Cu-oxidase"/>
    <property type="match status" value="1"/>
</dbReference>
<keyword evidence="8" id="KW-0479">Metal-binding</keyword>
<dbReference type="InterPro" id="IPR011707">
    <property type="entry name" value="Cu-oxidase-like_N"/>
</dbReference>
<comment type="cofactor">
    <cofactor evidence="2">
        <name>Cu cation</name>
        <dbReference type="ChEBI" id="CHEBI:23378"/>
    </cofactor>
</comment>
<evidence type="ECO:0000256" key="5">
    <source>
        <dbReference type="ARBA" id="ARBA00012297"/>
    </source>
</evidence>
<accession>A0A6A6LCX3</accession>
<evidence type="ECO:0000256" key="12">
    <source>
        <dbReference type="ARBA" id="ARBA00023180"/>
    </source>
</evidence>
<sequence length="621" mass="69261">MVPLKVNFVLGLLGVAFLNILVLCMARPGVHYYDFVLKETNFTRLCSTKSMLTVNGSFPGPVIQVRRGDLVYVNVHNQGKYGVTIHWHGVKQPRNPWSDGPENITQCSIQPGTSFTYKVILSDEEGTLWWHAHSDWSRATVHGAFVILPKRGTTYPFAKPYKEQIIVLGSWFKEELKAIIDEALETGGNPNTSNAHTINGYTGVVNATVCPTGKTFHMLFSYGKTYLLRIVNAVMNDEQFFGIANHKLTVVGSDGAYTKPFTTDYLFITPGQTMDVLVTANQSPSKYYMVSTPYFDSFAEFDNTSVKAIIEYEGKYSPPKSIPLPNLPAYNNESAAQNFTVLLRSLASKEHPVNVPKKITKRIFITISLNLLPCPAGKTCKGPLNQTMSASLNNISFVTPKLIYWEHITGIYFHYSPFIRALNQYIQDNYIESVFFLNRGIKGVFGKNFPNQPKIFDFTGDVTNISQYTTQGTKVIPIEYGEKVELVFQGTAIQSPENHPMHLHGFSFYLVGIGAGNFSNSDIKNYNLVDPPEVNTIGIPRKGWAAIRFTANNPGVWFIHCHLERHLSWGMDTVLIVRNGNTTATSMRPPPPYMPSCTTSSSILEKGGSPASYESSSLIFK</sequence>
<dbReference type="Proteomes" id="UP000467840">
    <property type="component" value="Chromosome 18"/>
</dbReference>
<dbReference type="PANTHER" id="PTHR11709">
    <property type="entry name" value="MULTI-COPPER OXIDASE"/>
    <property type="match status" value="1"/>
</dbReference>
<proteinExistence type="inferred from homology"/>
<keyword evidence="7" id="KW-0964">Secreted</keyword>
<dbReference type="GO" id="GO:0052716">
    <property type="term" value="F:hydroquinone:oxygen oxidoreductase activity"/>
    <property type="evidence" value="ECO:0007669"/>
    <property type="project" value="UniProtKB-EC"/>
</dbReference>
<reference evidence="18 19" key="1">
    <citation type="journal article" date="2020" name="Mol. Plant">
        <title>The Chromosome-Based Rubber Tree Genome Provides New Insights into Spurge Genome Evolution and Rubber Biosynthesis.</title>
        <authorList>
            <person name="Liu J."/>
            <person name="Shi C."/>
            <person name="Shi C.C."/>
            <person name="Li W."/>
            <person name="Zhang Q.J."/>
            <person name="Zhang Y."/>
            <person name="Li K."/>
            <person name="Lu H.F."/>
            <person name="Shi C."/>
            <person name="Zhu S.T."/>
            <person name="Xiao Z.Y."/>
            <person name="Nan H."/>
            <person name="Yue Y."/>
            <person name="Zhu X.G."/>
            <person name="Wu Y."/>
            <person name="Hong X.N."/>
            <person name="Fan G.Y."/>
            <person name="Tong Y."/>
            <person name="Zhang D."/>
            <person name="Mao C.L."/>
            <person name="Liu Y.L."/>
            <person name="Hao S.J."/>
            <person name="Liu W.Q."/>
            <person name="Lv M.Q."/>
            <person name="Zhang H.B."/>
            <person name="Liu Y."/>
            <person name="Hu-Tang G.R."/>
            <person name="Wang J.P."/>
            <person name="Wang J.H."/>
            <person name="Sun Y.H."/>
            <person name="Ni S.B."/>
            <person name="Chen W.B."/>
            <person name="Zhang X.C."/>
            <person name="Jiao Y.N."/>
            <person name="Eichler E.E."/>
            <person name="Li G.H."/>
            <person name="Liu X."/>
            <person name="Gao L.Z."/>
        </authorList>
    </citation>
    <scope>NUCLEOTIDE SEQUENCE [LARGE SCALE GENOMIC DNA]</scope>
    <source>
        <strain evidence="19">cv. GT1</strain>
        <tissue evidence="18">Leaf</tissue>
    </source>
</reference>
<comment type="similarity">
    <text evidence="4">Belongs to the multicopper oxidase family.</text>
</comment>
<dbReference type="InterPro" id="IPR034285">
    <property type="entry name" value="CuRO_2_LCC"/>
</dbReference>
<feature type="domain" description="Plastocyanin-like" evidence="15">
    <location>
        <begin position="163"/>
        <end position="314"/>
    </location>
</feature>
<organism evidence="18 19">
    <name type="scientific">Hevea brasiliensis</name>
    <name type="common">Para rubber tree</name>
    <name type="synonym">Siphonia brasiliensis</name>
    <dbReference type="NCBI Taxonomy" id="3981"/>
    <lineage>
        <taxon>Eukaryota</taxon>
        <taxon>Viridiplantae</taxon>
        <taxon>Streptophyta</taxon>
        <taxon>Embryophyta</taxon>
        <taxon>Tracheophyta</taxon>
        <taxon>Spermatophyta</taxon>
        <taxon>Magnoliopsida</taxon>
        <taxon>eudicotyledons</taxon>
        <taxon>Gunneridae</taxon>
        <taxon>Pentapetalae</taxon>
        <taxon>rosids</taxon>
        <taxon>fabids</taxon>
        <taxon>Malpighiales</taxon>
        <taxon>Euphorbiaceae</taxon>
        <taxon>Crotonoideae</taxon>
        <taxon>Micrandreae</taxon>
        <taxon>Hevea</taxon>
    </lineage>
</organism>
<dbReference type="EMBL" id="JAAGAX010000012">
    <property type="protein sequence ID" value="KAF2297469.1"/>
    <property type="molecule type" value="Genomic_DNA"/>
</dbReference>
<evidence type="ECO:0000313" key="19">
    <source>
        <dbReference type="Proteomes" id="UP000467840"/>
    </source>
</evidence>
<evidence type="ECO:0000256" key="8">
    <source>
        <dbReference type="ARBA" id="ARBA00022723"/>
    </source>
</evidence>
<dbReference type="GO" id="GO:0046274">
    <property type="term" value="P:lignin catabolic process"/>
    <property type="evidence" value="ECO:0007669"/>
    <property type="project" value="UniProtKB-KW"/>
</dbReference>
<gene>
    <name evidence="18" type="ORF">GH714_024015</name>
</gene>
<evidence type="ECO:0000259" key="16">
    <source>
        <dbReference type="Pfam" id="PF07731"/>
    </source>
</evidence>
<dbReference type="InterPro" id="IPR033138">
    <property type="entry name" value="Cu_oxidase_CS"/>
</dbReference>
<dbReference type="GO" id="GO:0005507">
    <property type="term" value="F:copper ion binding"/>
    <property type="evidence" value="ECO:0007669"/>
    <property type="project" value="InterPro"/>
</dbReference>
<feature type="domain" description="Plastocyanin-like" evidence="16">
    <location>
        <begin position="450"/>
        <end position="580"/>
    </location>
</feature>
<dbReference type="InterPro" id="IPR045087">
    <property type="entry name" value="Cu-oxidase_fam"/>
</dbReference>
<dbReference type="PROSITE" id="PS00080">
    <property type="entry name" value="MULTICOPPER_OXIDASE2"/>
    <property type="match status" value="1"/>
</dbReference>
<protein>
    <recommendedName>
        <fullName evidence="5">laccase</fullName>
        <ecNumber evidence="5">1.10.3.2</ecNumber>
    </recommendedName>
</protein>
<dbReference type="CDD" id="cd13849">
    <property type="entry name" value="CuRO_1_LCC_plant"/>
    <property type="match status" value="1"/>
</dbReference>
<dbReference type="PANTHER" id="PTHR11709:SF475">
    <property type="entry name" value="LACCASE"/>
    <property type="match status" value="1"/>
</dbReference>
<dbReference type="SUPFAM" id="SSF49503">
    <property type="entry name" value="Cupredoxins"/>
    <property type="match status" value="3"/>
</dbReference>
<evidence type="ECO:0000256" key="14">
    <source>
        <dbReference type="SAM" id="MobiDB-lite"/>
    </source>
</evidence>
<evidence type="ECO:0000256" key="2">
    <source>
        <dbReference type="ARBA" id="ARBA00001935"/>
    </source>
</evidence>
<keyword evidence="19" id="KW-1185">Reference proteome</keyword>
<evidence type="ECO:0000256" key="9">
    <source>
        <dbReference type="ARBA" id="ARBA00022737"/>
    </source>
</evidence>
<dbReference type="Pfam" id="PF07732">
    <property type="entry name" value="Cu-oxidase_3"/>
    <property type="match status" value="1"/>
</dbReference>
<evidence type="ECO:0000256" key="6">
    <source>
        <dbReference type="ARBA" id="ARBA00022523"/>
    </source>
</evidence>
<feature type="compositionally biased region" description="Polar residues" evidence="14">
    <location>
        <begin position="612"/>
        <end position="621"/>
    </location>
</feature>
<dbReference type="InterPro" id="IPR008972">
    <property type="entry name" value="Cupredoxin"/>
</dbReference>
<dbReference type="InterPro" id="IPR001117">
    <property type="entry name" value="Cu-oxidase_2nd"/>
</dbReference>
<evidence type="ECO:0000256" key="3">
    <source>
        <dbReference type="ARBA" id="ARBA00004271"/>
    </source>
</evidence>
<keyword evidence="13" id="KW-0439">Lignin degradation</keyword>
<keyword evidence="6" id="KW-0052">Apoplast</keyword>